<dbReference type="Proteomes" id="UP000176614">
    <property type="component" value="Unassembled WGS sequence"/>
</dbReference>
<accession>A0A1F4W2H4</accession>
<proteinExistence type="predicted"/>
<protein>
    <recommendedName>
        <fullName evidence="3">Peptidase M23 domain-containing protein</fullName>
    </recommendedName>
</protein>
<comment type="caution">
    <text evidence="1">The sequence shown here is derived from an EMBL/GenBank/DDBJ whole genome shotgun (WGS) entry which is preliminary data.</text>
</comment>
<reference evidence="1 2" key="1">
    <citation type="journal article" date="2016" name="Nat. Commun.">
        <title>Thousands of microbial genomes shed light on interconnected biogeochemical processes in an aquifer system.</title>
        <authorList>
            <person name="Anantharaman K."/>
            <person name="Brown C.T."/>
            <person name="Hug L.A."/>
            <person name="Sharon I."/>
            <person name="Castelle C.J."/>
            <person name="Probst A.J."/>
            <person name="Thomas B.C."/>
            <person name="Singh A."/>
            <person name="Wilkins M.J."/>
            <person name="Karaoz U."/>
            <person name="Brodie E.L."/>
            <person name="Williams K.H."/>
            <person name="Hubbard S.S."/>
            <person name="Banfield J.F."/>
        </authorList>
    </citation>
    <scope>NUCLEOTIDE SEQUENCE [LARGE SCALE GENOMIC DNA]</scope>
</reference>
<organism evidence="1 2">
    <name type="scientific">candidate division WWE3 bacterium RIFOXYA2_FULL_46_9</name>
    <dbReference type="NCBI Taxonomy" id="1802636"/>
    <lineage>
        <taxon>Bacteria</taxon>
        <taxon>Katanobacteria</taxon>
    </lineage>
</organism>
<name>A0A1F4W2H4_UNCKA</name>
<sequence>MNLFHMFGYSCKRYITPILVDGKRPQTYIELGYPRSPAHAGSFFYAEDLWVPDPRTASLQIYAPASGVAVYLVQHNTVWGSTKEYQKYLNIITVQVTGKFREPGGEFYELAHLAANSCPFQVGQKVKAGDLLGKTGLNGWITLTDGVVDSHLHFMVGVWGENGSFKSLRIRRR</sequence>
<gene>
    <name evidence="1" type="ORF">A2264_04590</name>
</gene>
<evidence type="ECO:0008006" key="3">
    <source>
        <dbReference type="Google" id="ProtNLM"/>
    </source>
</evidence>
<evidence type="ECO:0000313" key="1">
    <source>
        <dbReference type="EMBL" id="OGC63616.1"/>
    </source>
</evidence>
<dbReference type="AlphaFoldDB" id="A0A1F4W2H4"/>
<dbReference type="InterPro" id="IPR011055">
    <property type="entry name" value="Dup_hybrid_motif"/>
</dbReference>
<dbReference type="SUPFAM" id="SSF51261">
    <property type="entry name" value="Duplicated hybrid motif"/>
    <property type="match status" value="1"/>
</dbReference>
<dbReference type="EMBL" id="MEVT01000005">
    <property type="protein sequence ID" value="OGC63616.1"/>
    <property type="molecule type" value="Genomic_DNA"/>
</dbReference>
<dbReference type="Gene3D" id="2.70.70.10">
    <property type="entry name" value="Glucose Permease (Domain IIA)"/>
    <property type="match status" value="1"/>
</dbReference>
<evidence type="ECO:0000313" key="2">
    <source>
        <dbReference type="Proteomes" id="UP000176614"/>
    </source>
</evidence>
<dbReference type="CDD" id="cd12797">
    <property type="entry name" value="M23_peptidase"/>
    <property type="match status" value="1"/>
</dbReference>